<dbReference type="AlphaFoldDB" id="A0ABD2WPP4"/>
<evidence type="ECO:0008006" key="3">
    <source>
        <dbReference type="Google" id="ProtNLM"/>
    </source>
</evidence>
<dbReference type="Pfam" id="PF07426">
    <property type="entry name" value="Dynactin_p22"/>
    <property type="match status" value="1"/>
</dbReference>
<dbReference type="PANTHER" id="PTHR28360">
    <property type="entry name" value="DYNACTIN SUBUNIT 3"/>
    <property type="match status" value="1"/>
</dbReference>
<reference evidence="1 2" key="1">
    <citation type="journal article" date="2024" name="bioRxiv">
        <title>A reference genome for Trichogramma kaykai: A tiny desert-dwelling parasitoid wasp with competing sex-ratio distorters.</title>
        <authorList>
            <person name="Culotta J."/>
            <person name="Lindsey A.R."/>
        </authorList>
    </citation>
    <scope>NUCLEOTIDE SEQUENCE [LARGE SCALE GENOMIC DNA]</scope>
    <source>
        <strain evidence="1 2">KSX58</strain>
    </source>
</reference>
<sequence>MIGCKLHLSFTAEDVLEDRIAELEKKIYGLDMKKGIETSLPDSSIIDNYNSAYTLITSALSGREKINSLIQRLPELESFTETDFEPSDLNTDMKVEYILAMEPEIRQTVEQFNQLKELLTVLDSNSLSNLPEMEERLHKVSLKYIEIADDVKQVNSETREMISRYNEIMLNISKTLIILDDEVSKFEKAAEPKKILD</sequence>
<dbReference type="Proteomes" id="UP001627154">
    <property type="component" value="Unassembled WGS sequence"/>
</dbReference>
<dbReference type="InterPro" id="IPR009991">
    <property type="entry name" value="DCTN3"/>
</dbReference>
<organism evidence="1 2">
    <name type="scientific">Trichogramma kaykai</name>
    <dbReference type="NCBI Taxonomy" id="54128"/>
    <lineage>
        <taxon>Eukaryota</taxon>
        <taxon>Metazoa</taxon>
        <taxon>Ecdysozoa</taxon>
        <taxon>Arthropoda</taxon>
        <taxon>Hexapoda</taxon>
        <taxon>Insecta</taxon>
        <taxon>Pterygota</taxon>
        <taxon>Neoptera</taxon>
        <taxon>Endopterygota</taxon>
        <taxon>Hymenoptera</taxon>
        <taxon>Apocrita</taxon>
        <taxon>Proctotrupomorpha</taxon>
        <taxon>Chalcidoidea</taxon>
        <taxon>Trichogrammatidae</taxon>
        <taxon>Trichogramma</taxon>
    </lineage>
</organism>
<dbReference type="PANTHER" id="PTHR28360:SF1">
    <property type="entry name" value="DYNACTIN SUBUNIT 3"/>
    <property type="match status" value="1"/>
</dbReference>
<evidence type="ECO:0000313" key="2">
    <source>
        <dbReference type="Proteomes" id="UP001627154"/>
    </source>
</evidence>
<dbReference type="EMBL" id="JBJJXI010000088">
    <property type="protein sequence ID" value="KAL3394680.1"/>
    <property type="molecule type" value="Genomic_DNA"/>
</dbReference>
<accession>A0ABD2WPP4</accession>
<evidence type="ECO:0000313" key="1">
    <source>
        <dbReference type="EMBL" id="KAL3394680.1"/>
    </source>
</evidence>
<comment type="caution">
    <text evidence="1">The sequence shown here is derived from an EMBL/GenBank/DDBJ whole genome shotgun (WGS) entry which is preliminary data.</text>
</comment>
<name>A0ABD2WPP4_9HYME</name>
<proteinExistence type="predicted"/>
<gene>
    <name evidence="1" type="ORF">TKK_010978</name>
</gene>
<keyword evidence="2" id="KW-1185">Reference proteome</keyword>
<protein>
    <recommendedName>
        <fullName evidence="3">Dynactin subunit 3</fullName>
    </recommendedName>
</protein>